<dbReference type="EnsemblPlants" id="KEH37139">
    <property type="protein sequence ID" value="KEH37139"/>
    <property type="gene ID" value="MTR_2g032885"/>
</dbReference>
<evidence type="ECO:0000313" key="4">
    <source>
        <dbReference type="Proteomes" id="UP000002051"/>
    </source>
</evidence>
<dbReference type="PaxDb" id="3880-AES64897"/>
<feature type="signal peptide" evidence="1">
    <location>
        <begin position="1"/>
        <end position="21"/>
    </location>
</feature>
<keyword evidence="1" id="KW-0732">Signal</keyword>
<dbReference type="AlphaFoldDB" id="A0A072V534"/>
<evidence type="ECO:0000313" key="3">
    <source>
        <dbReference type="EnsemblPlants" id="KEH37139"/>
    </source>
</evidence>
<sequence length="86" mass="9886">MKRNAIVMMLMIMLIVTHVECNSPSQDQEHGPTELKGVKRVFCEIKCTMSCRSLRRIAHKYKECFIDCVNKKCIGAGKNKKKKTLL</sequence>
<dbReference type="HOGENOM" id="CLU_2501300_0_0_1"/>
<reference evidence="2 4" key="1">
    <citation type="journal article" date="2011" name="Nature">
        <title>The Medicago genome provides insight into the evolution of rhizobial symbioses.</title>
        <authorList>
            <person name="Young N.D."/>
            <person name="Debelle F."/>
            <person name="Oldroyd G.E."/>
            <person name="Geurts R."/>
            <person name="Cannon S.B."/>
            <person name="Udvardi M.K."/>
            <person name="Benedito V.A."/>
            <person name="Mayer K.F."/>
            <person name="Gouzy J."/>
            <person name="Schoof H."/>
            <person name="Van de Peer Y."/>
            <person name="Proost S."/>
            <person name="Cook D.R."/>
            <person name="Meyers B.C."/>
            <person name="Spannagl M."/>
            <person name="Cheung F."/>
            <person name="De Mita S."/>
            <person name="Krishnakumar V."/>
            <person name="Gundlach H."/>
            <person name="Zhou S."/>
            <person name="Mudge J."/>
            <person name="Bharti A.K."/>
            <person name="Murray J.D."/>
            <person name="Naoumkina M.A."/>
            <person name="Rosen B."/>
            <person name="Silverstein K.A."/>
            <person name="Tang H."/>
            <person name="Rombauts S."/>
            <person name="Zhao P.X."/>
            <person name="Zhou P."/>
            <person name="Barbe V."/>
            <person name="Bardou P."/>
            <person name="Bechner M."/>
            <person name="Bellec A."/>
            <person name="Berger A."/>
            <person name="Berges H."/>
            <person name="Bidwell S."/>
            <person name="Bisseling T."/>
            <person name="Choisne N."/>
            <person name="Couloux A."/>
            <person name="Denny R."/>
            <person name="Deshpande S."/>
            <person name="Dai X."/>
            <person name="Doyle J.J."/>
            <person name="Dudez A.M."/>
            <person name="Farmer A.D."/>
            <person name="Fouteau S."/>
            <person name="Franken C."/>
            <person name="Gibelin C."/>
            <person name="Gish J."/>
            <person name="Goldstein S."/>
            <person name="Gonzalez A.J."/>
            <person name="Green P.J."/>
            <person name="Hallab A."/>
            <person name="Hartog M."/>
            <person name="Hua A."/>
            <person name="Humphray S.J."/>
            <person name="Jeong D.H."/>
            <person name="Jing Y."/>
            <person name="Jocker A."/>
            <person name="Kenton S.M."/>
            <person name="Kim D.J."/>
            <person name="Klee K."/>
            <person name="Lai H."/>
            <person name="Lang C."/>
            <person name="Lin S."/>
            <person name="Macmil S.L."/>
            <person name="Magdelenat G."/>
            <person name="Matthews L."/>
            <person name="McCorrison J."/>
            <person name="Monaghan E.L."/>
            <person name="Mun J.H."/>
            <person name="Najar F.Z."/>
            <person name="Nicholson C."/>
            <person name="Noirot C."/>
            <person name="O'Bleness M."/>
            <person name="Paule C.R."/>
            <person name="Poulain J."/>
            <person name="Prion F."/>
            <person name="Qin B."/>
            <person name="Qu C."/>
            <person name="Retzel E.F."/>
            <person name="Riddle C."/>
            <person name="Sallet E."/>
            <person name="Samain S."/>
            <person name="Samson N."/>
            <person name="Sanders I."/>
            <person name="Saurat O."/>
            <person name="Scarpelli C."/>
            <person name="Schiex T."/>
            <person name="Segurens B."/>
            <person name="Severin A.J."/>
            <person name="Sherrier D.J."/>
            <person name="Shi R."/>
            <person name="Sims S."/>
            <person name="Singer S.R."/>
            <person name="Sinharoy S."/>
            <person name="Sterck L."/>
            <person name="Viollet A."/>
            <person name="Wang B.B."/>
            <person name="Wang K."/>
            <person name="Wang M."/>
            <person name="Wang X."/>
            <person name="Warfsmann J."/>
            <person name="Weissenbach J."/>
            <person name="White D.D."/>
            <person name="White J.D."/>
            <person name="Wiley G.B."/>
            <person name="Wincker P."/>
            <person name="Xing Y."/>
            <person name="Yang L."/>
            <person name="Yao Z."/>
            <person name="Ying F."/>
            <person name="Zhai J."/>
            <person name="Zhou L."/>
            <person name="Zuber A."/>
            <person name="Denarie J."/>
            <person name="Dixon R.A."/>
            <person name="May G.D."/>
            <person name="Schwartz D.C."/>
            <person name="Rogers J."/>
            <person name="Quetier F."/>
            <person name="Town C.D."/>
            <person name="Roe B.A."/>
        </authorList>
    </citation>
    <scope>NUCLEOTIDE SEQUENCE [LARGE SCALE GENOMIC DNA]</scope>
    <source>
        <strain evidence="2">A17</strain>
        <strain evidence="3 4">cv. Jemalong A17</strain>
    </source>
</reference>
<reference evidence="3" key="3">
    <citation type="submission" date="2015-04" db="UniProtKB">
        <authorList>
            <consortium name="EnsemblPlants"/>
        </authorList>
    </citation>
    <scope>IDENTIFICATION</scope>
    <source>
        <strain evidence="3">cv. Jemalong A17</strain>
    </source>
</reference>
<organism evidence="2 4">
    <name type="scientific">Medicago truncatula</name>
    <name type="common">Barrel medic</name>
    <name type="synonym">Medicago tribuloides</name>
    <dbReference type="NCBI Taxonomy" id="3880"/>
    <lineage>
        <taxon>Eukaryota</taxon>
        <taxon>Viridiplantae</taxon>
        <taxon>Streptophyta</taxon>
        <taxon>Embryophyta</taxon>
        <taxon>Tracheophyta</taxon>
        <taxon>Spermatophyta</taxon>
        <taxon>Magnoliopsida</taxon>
        <taxon>eudicotyledons</taxon>
        <taxon>Gunneridae</taxon>
        <taxon>Pentapetalae</taxon>
        <taxon>rosids</taxon>
        <taxon>fabids</taxon>
        <taxon>Fabales</taxon>
        <taxon>Fabaceae</taxon>
        <taxon>Papilionoideae</taxon>
        <taxon>50 kb inversion clade</taxon>
        <taxon>NPAAA clade</taxon>
        <taxon>Hologalegina</taxon>
        <taxon>IRL clade</taxon>
        <taxon>Trifolieae</taxon>
        <taxon>Medicago</taxon>
    </lineage>
</organism>
<keyword evidence="4" id="KW-1185">Reference proteome</keyword>
<proteinExistence type="predicted"/>
<evidence type="ECO:0000313" key="2">
    <source>
        <dbReference type="EMBL" id="KEH37139.1"/>
    </source>
</evidence>
<dbReference type="EMBL" id="CM001218">
    <property type="protein sequence ID" value="KEH37139.1"/>
    <property type="molecule type" value="Genomic_DNA"/>
</dbReference>
<evidence type="ECO:0000256" key="1">
    <source>
        <dbReference type="SAM" id="SignalP"/>
    </source>
</evidence>
<feature type="chain" id="PRO_5014500248" evidence="1">
    <location>
        <begin position="22"/>
        <end position="86"/>
    </location>
</feature>
<dbReference type="Proteomes" id="UP000002051">
    <property type="component" value="Chromosome 2"/>
</dbReference>
<accession>A0A072V534</accession>
<gene>
    <name evidence="2" type="ordered locus">MTR_2g032885</name>
</gene>
<protein>
    <submittedName>
        <fullName evidence="2">Thionin related (TAP1)</fullName>
    </submittedName>
</protein>
<name>A0A072V534_MEDTR</name>
<reference evidence="2 4" key="2">
    <citation type="journal article" date="2014" name="BMC Genomics">
        <title>An improved genome release (version Mt4.0) for the model legume Medicago truncatula.</title>
        <authorList>
            <person name="Tang H."/>
            <person name="Krishnakumar V."/>
            <person name="Bidwell S."/>
            <person name="Rosen B."/>
            <person name="Chan A."/>
            <person name="Zhou S."/>
            <person name="Gentzbittel L."/>
            <person name="Childs K.L."/>
            <person name="Yandell M."/>
            <person name="Gundlach H."/>
            <person name="Mayer K.F."/>
            <person name="Schwartz D.C."/>
            <person name="Town C.D."/>
        </authorList>
    </citation>
    <scope>GENOME REANNOTATION</scope>
    <source>
        <strain evidence="2">A17</strain>
        <strain evidence="3 4">cv. Jemalong A17</strain>
    </source>
</reference>